<sequence>MTQQDVQIECVDKGDGVRWCVRLGKRTLMFEDELAARTFAAQLHMRVNATKLTLVPGLDEPPGT</sequence>
<accession>A0A0D0KMK3</accession>
<proteinExistence type="predicted"/>
<organism evidence="1 2">
    <name type="scientific">Pseudomonas fulva</name>
    <dbReference type="NCBI Taxonomy" id="47880"/>
    <lineage>
        <taxon>Bacteria</taxon>
        <taxon>Pseudomonadati</taxon>
        <taxon>Pseudomonadota</taxon>
        <taxon>Gammaproteobacteria</taxon>
        <taxon>Pseudomonadales</taxon>
        <taxon>Pseudomonadaceae</taxon>
        <taxon>Pseudomonas</taxon>
    </lineage>
</organism>
<dbReference type="AlphaFoldDB" id="A0A0D0KMK3"/>
<gene>
    <name evidence="1" type="ORF">RU08_10445</name>
</gene>
<name>A0A0D0KMK3_9PSED</name>
<reference evidence="1 2" key="1">
    <citation type="submission" date="2014-12" db="EMBL/GenBank/DDBJ databases">
        <title>16Stimator: statistical estimation of ribosomal gene copy numbers from draft genome assemblies.</title>
        <authorList>
            <person name="Perisin M.A."/>
            <person name="Vetter M."/>
            <person name="Gilbert J.A."/>
            <person name="Bergelson J."/>
        </authorList>
    </citation>
    <scope>NUCLEOTIDE SEQUENCE [LARGE SCALE GENOMIC DNA]</scope>
    <source>
        <strain evidence="1 2">MEJ086</strain>
    </source>
</reference>
<dbReference type="EMBL" id="JXQW01000025">
    <property type="protein sequence ID" value="KIQ00760.1"/>
    <property type="molecule type" value="Genomic_DNA"/>
</dbReference>
<evidence type="ECO:0000313" key="2">
    <source>
        <dbReference type="Proteomes" id="UP000032068"/>
    </source>
</evidence>
<dbReference type="RefSeq" id="WP_042553745.1">
    <property type="nucleotide sequence ID" value="NZ_JXQW01000025.1"/>
</dbReference>
<evidence type="ECO:0008006" key="3">
    <source>
        <dbReference type="Google" id="ProtNLM"/>
    </source>
</evidence>
<dbReference type="Proteomes" id="UP000032068">
    <property type="component" value="Unassembled WGS sequence"/>
</dbReference>
<comment type="caution">
    <text evidence="1">The sequence shown here is derived from an EMBL/GenBank/DDBJ whole genome shotgun (WGS) entry which is preliminary data.</text>
</comment>
<evidence type="ECO:0000313" key="1">
    <source>
        <dbReference type="EMBL" id="KIQ00760.1"/>
    </source>
</evidence>
<protein>
    <recommendedName>
        <fullName evidence="3">DUF2188 domain-containing protein</fullName>
    </recommendedName>
</protein>
<dbReference type="OrthoDB" id="6961361at2"/>